<evidence type="ECO:0000313" key="15">
    <source>
        <dbReference type="Proteomes" id="UP000176329"/>
    </source>
</evidence>
<evidence type="ECO:0000256" key="8">
    <source>
        <dbReference type="ARBA" id="ARBA00022833"/>
    </source>
</evidence>
<accession>A0A1F6LVT5</accession>
<reference evidence="14 15" key="1">
    <citation type="journal article" date="2016" name="Nat. Commun.">
        <title>Thousands of microbial genomes shed light on interconnected biogeochemical processes in an aquifer system.</title>
        <authorList>
            <person name="Anantharaman K."/>
            <person name="Brown C.T."/>
            <person name="Hug L.A."/>
            <person name="Sharon I."/>
            <person name="Castelle C.J."/>
            <person name="Probst A.J."/>
            <person name="Thomas B.C."/>
            <person name="Singh A."/>
            <person name="Wilkins M.J."/>
            <person name="Karaoz U."/>
            <person name="Brodie E.L."/>
            <person name="Williams K.H."/>
            <person name="Hubbard S.S."/>
            <person name="Banfield J.F."/>
        </authorList>
    </citation>
    <scope>NUCLEOTIDE SEQUENCE [LARGE SCALE GENOMIC DNA]</scope>
</reference>
<evidence type="ECO:0000256" key="4">
    <source>
        <dbReference type="ARBA" id="ARBA00022670"/>
    </source>
</evidence>
<dbReference type="GO" id="GO:0004222">
    <property type="term" value="F:metalloendopeptidase activity"/>
    <property type="evidence" value="ECO:0007669"/>
    <property type="project" value="UniProtKB-UniRule"/>
</dbReference>
<keyword evidence="6 12" id="KW-0479">Metal-binding</keyword>
<protein>
    <recommendedName>
        <fullName evidence="12">Protease HtpX homolog</fullName>
        <ecNumber evidence="12">3.4.24.-</ecNumber>
    </recommendedName>
</protein>
<dbReference type="InterPro" id="IPR001915">
    <property type="entry name" value="Peptidase_M48"/>
</dbReference>
<gene>
    <name evidence="12" type="primary">htpX</name>
    <name evidence="14" type="ORF">A2848_01170</name>
</gene>
<feature type="binding site" evidence="12">
    <location>
        <position position="143"/>
    </location>
    <ligand>
        <name>Zn(2+)</name>
        <dbReference type="ChEBI" id="CHEBI:29105"/>
        <note>catalytic</note>
    </ligand>
</feature>
<evidence type="ECO:0000256" key="9">
    <source>
        <dbReference type="ARBA" id="ARBA00022989"/>
    </source>
</evidence>
<evidence type="ECO:0000259" key="13">
    <source>
        <dbReference type="Pfam" id="PF01435"/>
    </source>
</evidence>
<evidence type="ECO:0000256" key="1">
    <source>
        <dbReference type="ARBA" id="ARBA00004651"/>
    </source>
</evidence>
<feature type="transmembrane region" description="Helical" evidence="12">
    <location>
        <begin position="189"/>
        <end position="209"/>
    </location>
</feature>
<proteinExistence type="inferred from homology"/>
<dbReference type="EMBL" id="MFPV01000002">
    <property type="protein sequence ID" value="OGH63499.1"/>
    <property type="molecule type" value="Genomic_DNA"/>
</dbReference>
<keyword evidence="5 12" id="KW-0812">Transmembrane</keyword>
<dbReference type="Proteomes" id="UP000176329">
    <property type="component" value="Unassembled WGS sequence"/>
</dbReference>
<evidence type="ECO:0000256" key="12">
    <source>
        <dbReference type="HAMAP-Rule" id="MF_00188"/>
    </source>
</evidence>
<comment type="cofactor">
    <cofactor evidence="12">
        <name>Zn(2+)</name>
        <dbReference type="ChEBI" id="CHEBI:29105"/>
    </cofactor>
    <text evidence="12">Binds 1 zinc ion per subunit.</text>
</comment>
<evidence type="ECO:0000256" key="2">
    <source>
        <dbReference type="ARBA" id="ARBA00009779"/>
    </source>
</evidence>
<comment type="caution">
    <text evidence="14">The sequence shown here is derived from an EMBL/GenBank/DDBJ whole genome shotgun (WGS) entry which is preliminary data.</text>
</comment>
<dbReference type="CDD" id="cd07340">
    <property type="entry name" value="M48B_Htpx_like"/>
    <property type="match status" value="1"/>
</dbReference>
<dbReference type="PANTHER" id="PTHR43221:SF1">
    <property type="entry name" value="PROTEASE HTPX"/>
    <property type="match status" value="1"/>
</dbReference>
<dbReference type="HAMAP" id="MF_00188">
    <property type="entry name" value="Pept_M48_protease_HtpX"/>
    <property type="match status" value="1"/>
</dbReference>
<feature type="transmembrane region" description="Helical" evidence="12">
    <location>
        <begin position="39"/>
        <end position="58"/>
    </location>
</feature>
<dbReference type="AlphaFoldDB" id="A0A1F6LVT5"/>
<keyword evidence="3 12" id="KW-1003">Cell membrane</keyword>
<dbReference type="PANTHER" id="PTHR43221">
    <property type="entry name" value="PROTEASE HTPX"/>
    <property type="match status" value="1"/>
</dbReference>
<dbReference type="EC" id="3.4.24.-" evidence="12"/>
<evidence type="ECO:0000313" key="14">
    <source>
        <dbReference type="EMBL" id="OGH63499.1"/>
    </source>
</evidence>
<comment type="subcellular location">
    <subcellularLocation>
        <location evidence="1 12">Cell membrane</location>
        <topology evidence="1 12">Multi-pass membrane protein</topology>
    </subcellularLocation>
</comment>
<evidence type="ECO:0000256" key="10">
    <source>
        <dbReference type="ARBA" id="ARBA00023049"/>
    </source>
</evidence>
<feature type="transmembrane region" description="Helical" evidence="12">
    <location>
        <begin position="155"/>
        <end position="177"/>
    </location>
</feature>
<evidence type="ECO:0000256" key="7">
    <source>
        <dbReference type="ARBA" id="ARBA00022801"/>
    </source>
</evidence>
<evidence type="ECO:0000256" key="3">
    <source>
        <dbReference type="ARBA" id="ARBA00022475"/>
    </source>
</evidence>
<keyword evidence="8 12" id="KW-0862">Zinc</keyword>
<comment type="similarity">
    <text evidence="2 12">Belongs to the peptidase M48B family.</text>
</comment>
<name>A0A1F6LVT5_9BACT</name>
<dbReference type="Gene3D" id="3.30.2010.10">
    <property type="entry name" value="Metalloproteases ('zincins'), catalytic domain"/>
    <property type="match status" value="1"/>
</dbReference>
<feature type="binding site" evidence="12">
    <location>
        <position position="218"/>
    </location>
    <ligand>
        <name>Zn(2+)</name>
        <dbReference type="ChEBI" id="CHEBI:29105"/>
        <note>catalytic</note>
    </ligand>
</feature>
<evidence type="ECO:0000256" key="5">
    <source>
        <dbReference type="ARBA" id="ARBA00022692"/>
    </source>
</evidence>
<organism evidence="14 15">
    <name type="scientific">Candidatus Magasanikbacteria bacterium RIFCSPHIGHO2_01_FULL_50_8</name>
    <dbReference type="NCBI Taxonomy" id="1798674"/>
    <lineage>
        <taxon>Bacteria</taxon>
        <taxon>Candidatus Magasanikiibacteriota</taxon>
    </lineage>
</organism>
<keyword evidence="10 12" id="KW-0482">Metalloprotease</keyword>
<feature type="active site" evidence="12">
    <location>
        <position position="144"/>
    </location>
</feature>
<feature type="binding site" evidence="12">
    <location>
        <position position="147"/>
    </location>
    <ligand>
        <name>Zn(2+)</name>
        <dbReference type="ChEBI" id="CHEBI:29105"/>
        <note>catalytic</note>
    </ligand>
</feature>
<evidence type="ECO:0000256" key="6">
    <source>
        <dbReference type="ARBA" id="ARBA00022723"/>
    </source>
</evidence>
<keyword evidence="7 12" id="KW-0378">Hydrolase</keyword>
<dbReference type="InterPro" id="IPR022919">
    <property type="entry name" value="Pept_M48_protease_HtpX"/>
</dbReference>
<keyword evidence="4 12" id="KW-0645">Protease</keyword>
<dbReference type="InterPro" id="IPR050083">
    <property type="entry name" value="HtpX_protease"/>
</dbReference>
<dbReference type="GO" id="GO:0008270">
    <property type="term" value="F:zinc ion binding"/>
    <property type="evidence" value="ECO:0007669"/>
    <property type="project" value="UniProtKB-UniRule"/>
</dbReference>
<sequence>MYTQIEANKRRTTVLMVSFFAIIIGLGYALSWYAGAPPIGTISIAAAISVVMALVSYYGGDKIALMSAGAVEVTKTENAYLYNMVENLCIAGGVKKIPRVYVIQDPSINAFATGRDPDHASIAVTTGALKRLENEELEGVLAHELSHITNYDIRLMTVVIVLVGAIALIADLFRFGFHSSDSEGSKGGGALAIIGLVLIILSPIIAELIKLAVSRRREFLADASGALLTRFPEGLARALEKIRDQNQPMAGANHATAHLFLDNPFRKRGEQISGWFSTHPPIDERIKALRTM</sequence>
<keyword evidence="11 12" id="KW-0472">Membrane</keyword>
<keyword evidence="9 12" id="KW-1133">Transmembrane helix</keyword>
<evidence type="ECO:0000256" key="11">
    <source>
        <dbReference type="ARBA" id="ARBA00023136"/>
    </source>
</evidence>
<dbReference type="GO" id="GO:0005886">
    <property type="term" value="C:plasma membrane"/>
    <property type="evidence" value="ECO:0007669"/>
    <property type="project" value="UniProtKB-SubCell"/>
</dbReference>
<dbReference type="Pfam" id="PF01435">
    <property type="entry name" value="Peptidase_M48"/>
    <property type="match status" value="1"/>
</dbReference>
<feature type="domain" description="Peptidase M48" evidence="13">
    <location>
        <begin position="77"/>
        <end position="291"/>
    </location>
</feature>
<dbReference type="GO" id="GO:0006508">
    <property type="term" value="P:proteolysis"/>
    <property type="evidence" value="ECO:0007669"/>
    <property type="project" value="UniProtKB-KW"/>
</dbReference>
<feature type="transmembrane region" description="Helical" evidence="12">
    <location>
        <begin position="12"/>
        <end position="33"/>
    </location>
</feature>